<dbReference type="InterPro" id="IPR006140">
    <property type="entry name" value="D-isomer_DH_NAD-bd"/>
</dbReference>
<evidence type="ECO:0000256" key="2">
    <source>
        <dbReference type="ARBA" id="ARBA00023002"/>
    </source>
</evidence>
<keyword evidence="3" id="KW-0520">NAD</keyword>
<dbReference type="GO" id="GO:0051287">
    <property type="term" value="F:NAD binding"/>
    <property type="evidence" value="ECO:0007669"/>
    <property type="project" value="InterPro"/>
</dbReference>
<dbReference type="AlphaFoldDB" id="A0A6I6F3Z5"/>
<dbReference type="Proteomes" id="UP000422572">
    <property type="component" value="Chromosome"/>
</dbReference>
<dbReference type="SUPFAM" id="SSF51735">
    <property type="entry name" value="NAD(P)-binding Rossmann-fold domains"/>
    <property type="match status" value="1"/>
</dbReference>
<feature type="domain" description="D-isomer specific 2-hydroxyacid dehydrogenase NAD-binding" evidence="6">
    <location>
        <begin position="109"/>
        <end position="281"/>
    </location>
</feature>
<evidence type="ECO:0000256" key="1">
    <source>
        <dbReference type="ARBA" id="ARBA00005854"/>
    </source>
</evidence>
<keyword evidence="2 4" id="KW-0560">Oxidoreductase</keyword>
<dbReference type="EMBL" id="CP034279">
    <property type="protein sequence ID" value="QGV78350.1"/>
    <property type="molecule type" value="Genomic_DNA"/>
</dbReference>
<dbReference type="KEGG" id="sfic:EIZ62_08945"/>
<dbReference type="PROSITE" id="PS00671">
    <property type="entry name" value="D_2_HYDROXYACID_DH_3"/>
    <property type="match status" value="1"/>
</dbReference>
<evidence type="ECO:0000256" key="3">
    <source>
        <dbReference type="ARBA" id="ARBA00023027"/>
    </source>
</evidence>
<protein>
    <submittedName>
        <fullName evidence="7">Dihydrofolate reductase</fullName>
    </submittedName>
</protein>
<dbReference type="FunFam" id="3.40.50.720:FF:000593">
    <property type="entry name" value="Dihydrofolate reductase"/>
    <property type="match status" value="1"/>
</dbReference>
<dbReference type="GO" id="GO:0030267">
    <property type="term" value="F:glyoxylate reductase (NADPH) activity"/>
    <property type="evidence" value="ECO:0007669"/>
    <property type="project" value="TreeGrafter"/>
</dbReference>
<evidence type="ECO:0000259" key="5">
    <source>
        <dbReference type="Pfam" id="PF00389"/>
    </source>
</evidence>
<dbReference type="GO" id="GO:0005829">
    <property type="term" value="C:cytosol"/>
    <property type="evidence" value="ECO:0007669"/>
    <property type="project" value="TreeGrafter"/>
</dbReference>
<sequence length="316" mass="32995">MTADVWLPIPAGEIAGLPDPAGSSLTYRFWDGGPDFPADPADCVFYVVPYMKGTEIAVRPMAAMTSVRVVQTLSAGTDHVTPGLGSLPPGVALCNAKGVHEASTAELTLALVLASLRGIPGFVRGQDREEWRAGFYPALADKSVLIVGYGSIGAAIEDRLAPFECARVARVARSARATERGLVQALTDLPALLPEADVVILSTPLTPDTHHLVDAAFLARMKDGALLVNVARGPVVDTGALLAEVGSGRITAALDVTDPEPLPQGHPLWHAPGVLISPHVGGSTSAFMPRAKRLVAGQVTRFAERAPLLNTVLTTG</sequence>
<dbReference type="PANTHER" id="PTHR10996:SF178">
    <property type="entry name" value="2-HYDROXYACID DEHYDROGENASE YGL185C-RELATED"/>
    <property type="match status" value="1"/>
</dbReference>
<evidence type="ECO:0000259" key="6">
    <source>
        <dbReference type="Pfam" id="PF02826"/>
    </source>
</evidence>
<feature type="domain" description="D-isomer specific 2-hydroxyacid dehydrogenase catalytic" evidence="5">
    <location>
        <begin position="55"/>
        <end position="312"/>
    </location>
</feature>
<dbReference type="Pfam" id="PF00389">
    <property type="entry name" value="2-Hacid_dh"/>
    <property type="match status" value="1"/>
</dbReference>
<dbReference type="GO" id="GO:0016618">
    <property type="term" value="F:hydroxypyruvate reductase [NAD(P)H] activity"/>
    <property type="evidence" value="ECO:0007669"/>
    <property type="project" value="TreeGrafter"/>
</dbReference>
<dbReference type="InterPro" id="IPR036291">
    <property type="entry name" value="NAD(P)-bd_dom_sf"/>
</dbReference>
<dbReference type="RefSeq" id="WP_156692151.1">
    <property type="nucleotide sequence ID" value="NZ_CP034279.1"/>
</dbReference>
<dbReference type="InterPro" id="IPR006139">
    <property type="entry name" value="D-isomer_2_OHA_DH_cat_dom"/>
</dbReference>
<dbReference type="InterPro" id="IPR029753">
    <property type="entry name" value="D-isomer_DH_CS"/>
</dbReference>
<dbReference type="InterPro" id="IPR050223">
    <property type="entry name" value="D-isomer_2-hydroxyacid_DH"/>
</dbReference>
<gene>
    <name evidence="7" type="ORF">EIZ62_08945</name>
</gene>
<dbReference type="Gene3D" id="3.40.50.720">
    <property type="entry name" value="NAD(P)-binding Rossmann-like Domain"/>
    <property type="match status" value="2"/>
</dbReference>
<dbReference type="CDD" id="cd12166">
    <property type="entry name" value="2-Hacid_dh_7"/>
    <property type="match status" value="1"/>
</dbReference>
<name>A0A6I6F3Z5_9ACTN</name>
<evidence type="ECO:0000256" key="4">
    <source>
        <dbReference type="RuleBase" id="RU003719"/>
    </source>
</evidence>
<comment type="similarity">
    <text evidence="1 4">Belongs to the D-isomer specific 2-hydroxyacid dehydrogenase family.</text>
</comment>
<dbReference type="Pfam" id="PF02826">
    <property type="entry name" value="2-Hacid_dh_C"/>
    <property type="match status" value="1"/>
</dbReference>
<accession>A0A6I6F3Z5</accession>
<dbReference type="OrthoDB" id="4324715at2"/>
<proteinExistence type="inferred from homology"/>
<keyword evidence="8" id="KW-1185">Reference proteome</keyword>
<evidence type="ECO:0000313" key="8">
    <source>
        <dbReference type="Proteomes" id="UP000422572"/>
    </source>
</evidence>
<reference evidence="7 8" key="1">
    <citation type="submission" date="2018-12" db="EMBL/GenBank/DDBJ databases">
        <title>Complete genome sequence of Streptomyces ficellus NRRL8067, the producer of ficellomycin, feldamycin and nojirimycin.</title>
        <authorList>
            <person name="Zhang H."/>
            <person name="Yue R."/>
            <person name="Liu Y."/>
            <person name="Li M."/>
            <person name="Mu H."/>
            <person name="Zhang J."/>
        </authorList>
    </citation>
    <scope>NUCLEOTIDE SEQUENCE [LARGE SCALE GENOMIC DNA]</scope>
    <source>
        <strain evidence="7 8">NRRL 8067</strain>
    </source>
</reference>
<evidence type="ECO:0000313" key="7">
    <source>
        <dbReference type="EMBL" id="QGV78350.1"/>
    </source>
</evidence>
<organism evidence="7 8">
    <name type="scientific">Streptomyces ficellus</name>
    <dbReference type="NCBI Taxonomy" id="1977088"/>
    <lineage>
        <taxon>Bacteria</taxon>
        <taxon>Bacillati</taxon>
        <taxon>Actinomycetota</taxon>
        <taxon>Actinomycetes</taxon>
        <taxon>Kitasatosporales</taxon>
        <taxon>Streptomycetaceae</taxon>
        <taxon>Streptomyces</taxon>
    </lineage>
</organism>
<dbReference type="PANTHER" id="PTHR10996">
    <property type="entry name" value="2-HYDROXYACID DEHYDROGENASE-RELATED"/>
    <property type="match status" value="1"/>
</dbReference>